<dbReference type="Proteomes" id="UP000315471">
    <property type="component" value="Unassembled WGS sequence"/>
</dbReference>
<dbReference type="EMBL" id="SJPY01000004">
    <property type="protein sequence ID" value="TWU41455.1"/>
    <property type="molecule type" value="Genomic_DNA"/>
</dbReference>
<evidence type="ECO:0000256" key="1">
    <source>
        <dbReference type="SAM" id="MobiDB-lite"/>
    </source>
</evidence>
<keyword evidence="3" id="KW-1185">Reference proteome</keyword>
<dbReference type="AlphaFoldDB" id="A0A5C6DYC9"/>
<feature type="compositionally biased region" description="Acidic residues" evidence="1">
    <location>
        <begin position="254"/>
        <end position="263"/>
    </location>
</feature>
<protein>
    <submittedName>
        <fullName evidence="2">Uncharacterized protein</fullName>
    </submittedName>
</protein>
<name>A0A5C6DYC9_9BACT</name>
<gene>
    <name evidence="2" type="ORF">Q31b_29020</name>
</gene>
<sequence length="346" mass="38410">MTPDDSYETPISVDDQYEDLSEPETESETETALETDAELAPSAEPEASSQTDALSGRDALNDFETIAEPDLVEAKQAWEDDDPKLAELAEPFVGRWNTLISTTNWEKGEIIHRWREKLIESNAPATEYSDDAWARRVGGVTAPHVGRLRRVFDRFGSTYATYHGLYWSHFLAALDWDDAPLWLEGAVQQSWSVSGMREKRWEATGAVESQRPTSSQIVEVDTDEDVVLPAQGGGRTKEYDEDAAISGGPKYEEPDFGESEEFASLEGNKPKNDSESIVVDDPDKPLNQPFAGLPQLPDDLADAVELLKLSVLRHKSSKWEQIDAASIQRYLDAISTLLQSPDSDAS</sequence>
<reference evidence="2 3" key="1">
    <citation type="submission" date="2019-02" db="EMBL/GenBank/DDBJ databases">
        <title>Deep-cultivation of Planctomycetes and their phenomic and genomic characterization uncovers novel biology.</title>
        <authorList>
            <person name="Wiegand S."/>
            <person name="Jogler M."/>
            <person name="Boedeker C."/>
            <person name="Pinto D."/>
            <person name="Vollmers J."/>
            <person name="Rivas-Marin E."/>
            <person name="Kohn T."/>
            <person name="Peeters S.H."/>
            <person name="Heuer A."/>
            <person name="Rast P."/>
            <person name="Oberbeckmann S."/>
            <person name="Bunk B."/>
            <person name="Jeske O."/>
            <person name="Meyerdierks A."/>
            <person name="Storesund J.E."/>
            <person name="Kallscheuer N."/>
            <person name="Luecker S."/>
            <person name="Lage O.M."/>
            <person name="Pohl T."/>
            <person name="Merkel B.J."/>
            <person name="Hornburger P."/>
            <person name="Mueller R.-W."/>
            <person name="Bruemmer F."/>
            <person name="Labrenz M."/>
            <person name="Spormann A.M."/>
            <person name="Op Den Camp H."/>
            <person name="Overmann J."/>
            <person name="Amann R."/>
            <person name="Jetten M.S.M."/>
            <person name="Mascher T."/>
            <person name="Medema M.H."/>
            <person name="Devos D.P."/>
            <person name="Kaster A.-K."/>
            <person name="Ovreas L."/>
            <person name="Rohde M."/>
            <person name="Galperin M.Y."/>
            <person name="Jogler C."/>
        </authorList>
    </citation>
    <scope>NUCLEOTIDE SEQUENCE [LARGE SCALE GENOMIC DNA]</scope>
    <source>
        <strain evidence="2 3">Q31b</strain>
    </source>
</reference>
<proteinExistence type="predicted"/>
<feature type="region of interest" description="Disordered" evidence="1">
    <location>
        <begin position="228"/>
        <end position="289"/>
    </location>
</feature>
<feature type="region of interest" description="Disordered" evidence="1">
    <location>
        <begin position="1"/>
        <end position="57"/>
    </location>
</feature>
<evidence type="ECO:0000313" key="3">
    <source>
        <dbReference type="Proteomes" id="UP000315471"/>
    </source>
</evidence>
<feature type="compositionally biased region" description="Low complexity" evidence="1">
    <location>
        <begin position="38"/>
        <end position="49"/>
    </location>
</feature>
<feature type="compositionally biased region" description="Acidic residues" evidence="1">
    <location>
        <begin position="15"/>
        <end position="37"/>
    </location>
</feature>
<comment type="caution">
    <text evidence="2">The sequence shown here is derived from an EMBL/GenBank/DDBJ whole genome shotgun (WGS) entry which is preliminary data.</text>
</comment>
<organism evidence="2 3">
    <name type="scientific">Novipirellula aureliae</name>
    <dbReference type="NCBI Taxonomy" id="2527966"/>
    <lineage>
        <taxon>Bacteria</taxon>
        <taxon>Pseudomonadati</taxon>
        <taxon>Planctomycetota</taxon>
        <taxon>Planctomycetia</taxon>
        <taxon>Pirellulales</taxon>
        <taxon>Pirellulaceae</taxon>
        <taxon>Novipirellula</taxon>
    </lineage>
</organism>
<evidence type="ECO:0000313" key="2">
    <source>
        <dbReference type="EMBL" id="TWU41455.1"/>
    </source>
</evidence>
<accession>A0A5C6DYC9</accession>